<dbReference type="Pfam" id="PF16901">
    <property type="entry name" value="DAO_C"/>
    <property type="match status" value="1"/>
</dbReference>
<dbReference type="PATRIC" id="fig|70996.4.peg.3485"/>
<dbReference type="Gene3D" id="1.10.8.870">
    <property type="entry name" value="Alpha-glycerophosphate oxidase, cap domain"/>
    <property type="match status" value="1"/>
</dbReference>
<dbReference type="SUPFAM" id="SSF51905">
    <property type="entry name" value="FAD/NAD(P)-binding domain"/>
    <property type="match status" value="1"/>
</dbReference>
<evidence type="ECO:0000256" key="4">
    <source>
        <dbReference type="ARBA" id="ARBA00022798"/>
    </source>
</evidence>
<dbReference type="STRING" id="70996.SE18_14260"/>
<dbReference type="InterPro" id="IPR038299">
    <property type="entry name" value="DAO_C_sf"/>
</dbReference>
<evidence type="ECO:0000313" key="9">
    <source>
        <dbReference type="EMBL" id="KPL86044.1"/>
    </source>
</evidence>
<feature type="domain" description="Alpha-glycerophosphate oxidase C-terminal" evidence="8">
    <location>
        <begin position="418"/>
        <end position="506"/>
    </location>
</feature>
<keyword evidence="4" id="KW-0319">Glycerol metabolism</keyword>
<sequence length="529" mass="58689">MNPRLQWNAAWRERTWSELQQEWDVIIIGGGITGAGLLREATRAGLNVLLLEARDFAWGTSSRSSKLVHGGLRYLAQGQVRVTYDSVIEREQLLNEAPGLVEPLGFLIGLPQGKPLKRWVYQAGLLAYDALARRSEAHYLSLPNLRLLAPYLDETKLAAGLRYSDAQTDDARLVLRILREAAAAGASLLNYAAVTQLVREAEQVVGVVVRDQLSDREQTLKAKAVINATGVWVDQLRQQIQAPAKMRPLRGSHLVFAQAALPLAQAINLEHPRDRRPVFFVPWEGVSIVGTTDLDHEPDLWQEPSISPAEVAYLLEAVQTAFPSLGLTSEQVISTWSGVRPVVDTGASDPSKESRDYVLWQEQGLLTVTGGKLTTFRLIALEALKLLRQRLPQIKLWPHAPRLNPAPADLAGKLALPIKQRLLGRYAAEAPAMLQALPAHEFAAIEGLPSLWAEMRWAARYEAVTNLGDLLLRRSRLGMLLPNGAATYQAQIQAICTEELGWDAQRWASEWHDYQQLIVQHYGLPSAAH</sequence>
<dbReference type="AlphaFoldDB" id="A0A0P6Y848"/>
<dbReference type="Gene3D" id="3.30.9.10">
    <property type="entry name" value="D-Amino Acid Oxidase, subunit A, domain 2"/>
    <property type="match status" value="1"/>
</dbReference>
<gene>
    <name evidence="9" type="ORF">SE18_14260</name>
</gene>
<dbReference type="PANTHER" id="PTHR11985">
    <property type="entry name" value="GLYCEROL-3-PHOSPHATE DEHYDROGENASE"/>
    <property type="match status" value="1"/>
</dbReference>
<keyword evidence="10" id="KW-1185">Reference proteome</keyword>
<evidence type="ECO:0000256" key="3">
    <source>
        <dbReference type="ARBA" id="ARBA00022630"/>
    </source>
</evidence>
<name>A0A0P6Y848_9CHLR</name>
<proteinExistence type="inferred from homology"/>
<dbReference type="GO" id="GO:0046168">
    <property type="term" value="P:glycerol-3-phosphate catabolic process"/>
    <property type="evidence" value="ECO:0007669"/>
    <property type="project" value="TreeGrafter"/>
</dbReference>
<reference evidence="9 10" key="1">
    <citation type="submission" date="2015-07" db="EMBL/GenBank/DDBJ databases">
        <title>Whole genome sequence of Herpetosiphon geysericola DSM 7119.</title>
        <authorList>
            <person name="Hemp J."/>
            <person name="Ward L.M."/>
            <person name="Pace L.A."/>
            <person name="Fischer W.W."/>
        </authorList>
    </citation>
    <scope>NUCLEOTIDE SEQUENCE [LARGE SCALE GENOMIC DNA]</scope>
    <source>
        <strain evidence="9 10">DSM 7119</strain>
    </source>
</reference>
<keyword evidence="5" id="KW-0274">FAD</keyword>
<dbReference type="Pfam" id="PF01266">
    <property type="entry name" value="DAO"/>
    <property type="match status" value="1"/>
</dbReference>
<keyword evidence="6" id="KW-0560">Oxidoreductase</keyword>
<evidence type="ECO:0000259" key="7">
    <source>
        <dbReference type="Pfam" id="PF01266"/>
    </source>
</evidence>
<protein>
    <submittedName>
        <fullName evidence="9">FAD-dependent oxidoreductase</fullName>
    </submittedName>
</protein>
<dbReference type="RefSeq" id="WP_054535131.1">
    <property type="nucleotide sequence ID" value="NZ_LGKP01000022.1"/>
</dbReference>
<dbReference type="PRINTS" id="PR01001">
    <property type="entry name" value="FADG3PDH"/>
</dbReference>
<dbReference type="OrthoDB" id="9801699at2"/>
<dbReference type="Proteomes" id="UP000050277">
    <property type="component" value="Unassembled WGS sequence"/>
</dbReference>
<comment type="cofactor">
    <cofactor evidence="1">
        <name>FAD</name>
        <dbReference type="ChEBI" id="CHEBI:57692"/>
    </cofactor>
</comment>
<evidence type="ECO:0000256" key="5">
    <source>
        <dbReference type="ARBA" id="ARBA00022827"/>
    </source>
</evidence>
<evidence type="ECO:0000256" key="2">
    <source>
        <dbReference type="ARBA" id="ARBA00007330"/>
    </source>
</evidence>
<comment type="caution">
    <text evidence="9">The sequence shown here is derived from an EMBL/GenBank/DDBJ whole genome shotgun (WGS) entry which is preliminary data.</text>
</comment>
<dbReference type="InterPro" id="IPR031656">
    <property type="entry name" value="DAO_C"/>
</dbReference>
<dbReference type="PANTHER" id="PTHR11985:SF35">
    <property type="entry name" value="ANAEROBIC GLYCEROL-3-PHOSPHATE DEHYDROGENASE SUBUNIT A"/>
    <property type="match status" value="1"/>
</dbReference>
<feature type="domain" description="FAD dependent oxidoreductase" evidence="7">
    <location>
        <begin position="24"/>
        <end position="375"/>
    </location>
</feature>
<dbReference type="EMBL" id="LGKP01000022">
    <property type="protein sequence ID" value="KPL86044.1"/>
    <property type="molecule type" value="Genomic_DNA"/>
</dbReference>
<dbReference type="InterPro" id="IPR036188">
    <property type="entry name" value="FAD/NAD-bd_sf"/>
</dbReference>
<evidence type="ECO:0000313" key="10">
    <source>
        <dbReference type="Proteomes" id="UP000050277"/>
    </source>
</evidence>
<evidence type="ECO:0000256" key="1">
    <source>
        <dbReference type="ARBA" id="ARBA00001974"/>
    </source>
</evidence>
<dbReference type="InterPro" id="IPR000447">
    <property type="entry name" value="G3P_DH_FAD-dep"/>
</dbReference>
<accession>A0A0P6Y848</accession>
<keyword evidence="3" id="KW-0285">Flavoprotein</keyword>
<dbReference type="GO" id="GO:0006071">
    <property type="term" value="P:glycerol metabolic process"/>
    <property type="evidence" value="ECO:0007669"/>
    <property type="project" value="UniProtKB-KW"/>
</dbReference>
<dbReference type="InterPro" id="IPR006076">
    <property type="entry name" value="FAD-dep_OxRdtase"/>
</dbReference>
<comment type="similarity">
    <text evidence="2">Belongs to the FAD-dependent glycerol-3-phosphate dehydrogenase family.</text>
</comment>
<dbReference type="Gene3D" id="3.50.50.60">
    <property type="entry name" value="FAD/NAD(P)-binding domain"/>
    <property type="match status" value="1"/>
</dbReference>
<organism evidence="9 10">
    <name type="scientific">Herpetosiphon geysericola</name>
    <dbReference type="NCBI Taxonomy" id="70996"/>
    <lineage>
        <taxon>Bacteria</taxon>
        <taxon>Bacillati</taxon>
        <taxon>Chloroflexota</taxon>
        <taxon>Chloroflexia</taxon>
        <taxon>Herpetosiphonales</taxon>
        <taxon>Herpetosiphonaceae</taxon>
        <taxon>Herpetosiphon</taxon>
    </lineage>
</organism>
<dbReference type="GO" id="GO:0004368">
    <property type="term" value="F:glycerol-3-phosphate dehydrogenase (quinone) activity"/>
    <property type="evidence" value="ECO:0007669"/>
    <property type="project" value="InterPro"/>
</dbReference>
<evidence type="ECO:0000256" key="6">
    <source>
        <dbReference type="ARBA" id="ARBA00023002"/>
    </source>
</evidence>
<evidence type="ECO:0000259" key="8">
    <source>
        <dbReference type="Pfam" id="PF16901"/>
    </source>
</evidence>